<evidence type="ECO:0000313" key="1">
    <source>
        <dbReference type="EMBL" id="GFR30007.1"/>
    </source>
</evidence>
<evidence type="ECO:0000313" key="2">
    <source>
        <dbReference type="Proteomes" id="UP000887116"/>
    </source>
</evidence>
<name>A0A8X6M2X5_TRICU</name>
<proteinExistence type="predicted"/>
<feature type="non-terminal residue" evidence="1">
    <location>
        <position position="15"/>
    </location>
</feature>
<sequence>KGTEYIKIRWIRVFG</sequence>
<dbReference type="EMBL" id="BMAO01029196">
    <property type="protein sequence ID" value="GFR30007.1"/>
    <property type="molecule type" value="Genomic_DNA"/>
</dbReference>
<keyword evidence="2" id="KW-1185">Reference proteome</keyword>
<accession>A0A8X6M2X5</accession>
<organism evidence="1 2">
    <name type="scientific">Trichonephila clavata</name>
    <name type="common">Joro spider</name>
    <name type="synonym">Nephila clavata</name>
    <dbReference type="NCBI Taxonomy" id="2740835"/>
    <lineage>
        <taxon>Eukaryota</taxon>
        <taxon>Metazoa</taxon>
        <taxon>Ecdysozoa</taxon>
        <taxon>Arthropoda</taxon>
        <taxon>Chelicerata</taxon>
        <taxon>Arachnida</taxon>
        <taxon>Araneae</taxon>
        <taxon>Araneomorphae</taxon>
        <taxon>Entelegynae</taxon>
        <taxon>Araneoidea</taxon>
        <taxon>Nephilidae</taxon>
        <taxon>Trichonephila</taxon>
    </lineage>
</organism>
<gene>
    <name evidence="1" type="ORF">TNCT_394261</name>
</gene>
<comment type="caution">
    <text evidence="1">The sequence shown here is derived from an EMBL/GenBank/DDBJ whole genome shotgun (WGS) entry which is preliminary data.</text>
</comment>
<dbReference type="Proteomes" id="UP000887116">
    <property type="component" value="Unassembled WGS sequence"/>
</dbReference>
<protein>
    <submittedName>
        <fullName evidence="1">Uncharacterized protein</fullName>
    </submittedName>
</protein>
<reference evidence="1" key="1">
    <citation type="submission" date="2020-07" db="EMBL/GenBank/DDBJ databases">
        <title>Multicomponent nature underlies the extraordinary mechanical properties of spider dragline silk.</title>
        <authorList>
            <person name="Kono N."/>
            <person name="Nakamura H."/>
            <person name="Mori M."/>
            <person name="Yoshida Y."/>
            <person name="Ohtoshi R."/>
            <person name="Malay A.D."/>
            <person name="Moran D.A.P."/>
            <person name="Tomita M."/>
            <person name="Numata K."/>
            <person name="Arakawa K."/>
        </authorList>
    </citation>
    <scope>NUCLEOTIDE SEQUENCE</scope>
</reference>